<feature type="compositionally biased region" description="Basic and acidic residues" evidence="2">
    <location>
        <begin position="52"/>
        <end position="73"/>
    </location>
</feature>
<feature type="compositionally biased region" description="Low complexity" evidence="2">
    <location>
        <begin position="30"/>
        <end position="46"/>
    </location>
</feature>
<feature type="region of interest" description="Disordered" evidence="2">
    <location>
        <begin position="423"/>
        <end position="449"/>
    </location>
</feature>
<evidence type="ECO:0000313" key="4">
    <source>
        <dbReference type="Proteomes" id="UP001203297"/>
    </source>
</evidence>
<dbReference type="AlphaFoldDB" id="A0AAD4LYC3"/>
<feature type="compositionally biased region" description="Low complexity" evidence="2">
    <location>
        <begin position="432"/>
        <end position="449"/>
    </location>
</feature>
<evidence type="ECO:0000256" key="1">
    <source>
        <dbReference type="SAM" id="Coils"/>
    </source>
</evidence>
<evidence type="ECO:0000256" key="2">
    <source>
        <dbReference type="SAM" id="MobiDB-lite"/>
    </source>
</evidence>
<feature type="region of interest" description="Disordered" evidence="2">
    <location>
        <begin position="1"/>
        <end position="92"/>
    </location>
</feature>
<feature type="coiled-coil region" evidence="1">
    <location>
        <begin position="492"/>
        <end position="519"/>
    </location>
</feature>
<feature type="compositionally biased region" description="Polar residues" evidence="2">
    <location>
        <begin position="19"/>
        <end position="28"/>
    </location>
</feature>
<name>A0AAD4LYC3_9AGAM</name>
<keyword evidence="1" id="KW-0175">Coiled coil</keyword>
<reference evidence="3" key="1">
    <citation type="journal article" date="2022" name="New Phytol.">
        <title>Evolutionary transition to the ectomycorrhizal habit in the genomes of a hyperdiverse lineage of mushroom-forming fungi.</title>
        <authorList>
            <person name="Looney B."/>
            <person name="Miyauchi S."/>
            <person name="Morin E."/>
            <person name="Drula E."/>
            <person name="Courty P.E."/>
            <person name="Kohler A."/>
            <person name="Kuo A."/>
            <person name="LaButti K."/>
            <person name="Pangilinan J."/>
            <person name="Lipzen A."/>
            <person name="Riley R."/>
            <person name="Andreopoulos W."/>
            <person name="He G."/>
            <person name="Johnson J."/>
            <person name="Nolan M."/>
            <person name="Tritt A."/>
            <person name="Barry K.W."/>
            <person name="Grigoriev I.V."/>
            <person name="Nagy L.G."/>
            <person name="Hibbett D."/>
            <person name="Henrissat B."/>
            <person name="Matheny P.B."/>
            <person name="Labbe J."/>
            <person name="Martin F.M."/>
        </authorList>
    </citation>
    <scope>NUCLEOTIDE SEQUENCE</scope>
    <source>
        <strain evidence="3">BPL690</strain>
    </source>
</reference>
<feature type="region of interest" description="Disordered" evidence="2">
    <location>
        <begin position="723"/>
        <end position="751"/>
    </location>
</feature>
<accession>A0AAD4LYC3</accession>
<dbReference type="Proteomes" id="UP001203297">
    <property type="component" value="Unassembled WGS sequence"/>
</dbReference>
<feature type="region of interest" description="Disordered" evidence="2">
    <location>
        <begin position="346"/>
        <end position="365"/>
    </location>
</feature>
<feature type="region of interest" description="Disordered" evidence="2">
    <location>
        <begin position="801"/>
        <end position="824"/>
    </location>
</feature>
<evidence type="ECO:0000313" key="3">
    <source>
        <dbReference type="EMBL" id="KAI0294326.1"/>
    </source>
</evidence>
<keyword evidence="4" id="KW-1185">Reference proteome</keyword>
<protein>
    <submittedName>
        <fullName evidence="3">Uncharacterized protein</fullName>
    </submittedName>
</protein>
<dbReference type="EMBL" id="WTXG01000076">
    <property type="protein sequence ID" value="KAI0294326.1"/>
    <property type="molecule type" value="Genomic_DNA"/>
</dbReference>
<organism evidence="3 4">
    <name type="scientific">Multifurca ochricompacta</name>
    <dbReference type="NCBI Taxonomy" id="376703"/>
    <lineage>
        <taxon>Eukaryota</taxon>
        <taxon>Fungi</taxon>
        <taxon>Dikarya</taxon>
        <taxon>Basidiomycota</taxon>
        <taxon>Agaricomycotina</taxon>
        <taxon>Agaricomycetes</taxon>
        <taxon>Russulales</taxon>
        <taxon>Russulaceae</taxon>
        <taxon>Multifurca</taxon>
    </lineage>
</organism>
<gene>
    <name evidence="3" type="ORF">B0F90DRAFT_1757566</name>
</gene>
<feature type="compositionally biased region" description="Basic residues" evidence="2">
    <location>
        <begin position="74"/>
        <end position="92"/>
    </location>
</feature>
<comment type="caution">
    <text evidence="3">The sequence shown here is derived from an EMBL/GenBank/DDBJ whole genome shotgun (WGS) entry which is preliminary data.</text>
</comment>
<proteinExistence type="predicted"/>
<sequence length="824" mass="90879">MVAIRRTPAPPPQTDSDESVSLTTQVTALSKAKASNNSSHSIAQSSPLANGKARESSHDESREDTSRAVEGARSKKSKGGRKTKNSGKKRKDKHANLADVLLRYLLLFFTIYSLSVCPHDAELKSPVCRGLSEYRRLILEPYILPAVNTALSHPSVSPYVDRVKPYANQAIQVARPVVLRSQHEWNHRIVPQWNKVIVPQYRKYILPQYHKHVTPQLERANTVIQPYLSAVEEKYELFLGPHVRLTVDSVNNFQRAAQPYVLIAADRTYSGYQSARPYLRPVWKWIKRTIKQLLIFLRAQRRQFVDPHVAKIWERVKELSRGDAEIVQSPSAQSTSLVPVETFANSPVAQSHSEKRESTTSFTGPPAASSILASPFEVPPVSVASESSHNAGIAEGAAAKVLSTATSSSIVWIPVVTSSASFEESTPSLKASGSSTPTTLQSSSPSSPSDIDLEAFYADIGLDEQPVPEDENAPEQLEELRIKKLAETAEKRRDIMDRHAKWEEKLEKAIKEKKKALRQSLVALRKAAVQDIKANADVQSAIDRLVDNTETFLKGAEASLAKLKKEPQAVDEKVNLWTKVLAKIDTKFVEHLRNTEDVVNGWYTAHLEKEVAEVQLVTEEVRGIADSAQADIGYDYIWLGDVTYHDWQRYHALLGKSNNFTDLANSIQNGSHPSPPIDPVPDAMHDLQLEVQDIISGFETRFRRIKRNGLKAFDTVTGNVMDEGKAGQDGGDSAQSAEASILPVPGGDQLDPDAPVFKEEFPAIGRGRAEVEEALARAEAVQNQGHVQEAVNGVITHETTVVGSDQDDAKTATPPSASPLHVEL</sequence>